<dbReference type="PANTHER" id="PTHR31937">
    <property type="entry name" value="TRANSMEMBRANE PROTEIN 163"/>
    <property type="match status" value="1"/>
</dbReference>
<dbReference type="InterPro" id="IPR058533">
    <property type="entry name" value="Cation_efflux_TM"/>
</dbReference>
<feature type="domain" description="Cation efflux protein transmembrane" evidence="12">
    <location>
        <begin position="42"/>
        <end position="215"/>
    </location>
</feature>
<comment type="caution">
    <text evidence="13">The sequence shown here is derived from an EMBL/GenBank/DDBJ whole genome shotgun (WGS) entry which is preliminary data.</text>
</comment>
<feature type="transmembrane region" description="Helical" evidence="11">
    <location>
        <begin position="130"/>
        <end position="153"/>
    </location>
</feature>
<feature type="transmembrane region" description="Helical" evidence="11">
    <location>
        <begin position="100"/>
        <end position="118"/>
    </location>
</feature>
<evidence type="ECO:0000256" key="7">
    <source>
        <dbReference type="ARBA" id="ARBA00022989"/>
    </source>
</evidence>
<evidence type="ECO:0000256" key="10">
    <source>
        <dbReference type="ARBA" id="ARBA00023329"/>
    </source>
</evidence>
<dbReference type="Pfam" id="PF01545">
    <property type="entry name" value="Cation_efflux"/>
    <property type="match status" value="1"/>
</dbReference>
<comment type="subcellular location">
    <subcellularLocation>
        <location evidence="2">Cytoplasmic vesicle</location>
        <location evidence="2">Secretory vesicle</location>
        <location evidence="2">Synaptic vesicle membrane</location>
        <topology evidence="2">Multi-pass membrane protein</topology>
    </subcellularLocation>
    <subcellularLocation>
        <location evidence="1">Early endosome membrane</location>
    </subcellularLocation>
</comment>
<dbReference type="Proteomes" id="UP000614996">
    <property type="component" value="Unassembled WGS sequence"/>
</dbReference>
<feature type="transmembrane region" description="Helical" evidence="11">
    <location>
        <begin position="65"/>
        <end position="88"/>
    </location>
</feature>
<dbReference type="SUPFAM" id="SSF161111">
    <property type="entry name" value="Cation efflux protein transmembrane domain-like"/>
    <property type="match status" value="1"/>
</dbReference>
<dbReference type="InterPro" id="IPR027469">
    <property type="entry name" value="Cation_efflux_TMD_sf"/>
</dbReference>
<dbReference type="Gene3D" id="1.20.1510.10">
    <property type="entry name" value="Cation efflux protein transmembrane domain"/>
    <property type="match status" value="1"/>
</dbReference>
<sequence>MLLMAGRASLRDRIATRRLPVADTAERRSVLARRVRWLVAATISYNVIEAAVAISAGTVASSTALVSFGLDSVIEVSSAAAVAWQFAAHDHNTREAREKVALRAIAVSFFALAAYVVVESVRALAGAAEARHSTVGMVLAALSLAVMPGLSYAQRRAGRQLGSATAVADSKQTLLCTYLSGVLLVGLAVNVLFGWWWADPLAALAIAAVAVKEGIQAWRGDACCTPGTSQASGVTTADGRTDGCPPGCACCAEREDGR</sequence>
<accession>A0A8J4EPL3</accession>
<evidence type="ECO:0000259" key="12">
    <source>
        <dbReference type="Pfam" id="PF01545"/>
    </source>
</evidence>
<dbReference type="GO" id="GO:0008324">
    <property type="term" value="F:monoatomic cation transmembrane transporter activity"/>
    <property type="evidence" value="ECO:0007669"/>
    <property type="project" value="InterPro"/>
</dbReference>
<evidence type="ECO:0000256" key="9">
    <source>
        <dbReference type="ARBA" id="ARBA00023136"/>
    </source>
</evidence>
<proteinExistence type="inferred from homology"/>
<keyword evidence="14" id="KW-1185">Reference proteome</keyword>
<feature type="transmembrane region" description="Helical" evidence="11">
    <location>
        <begin position="37"/>
        <end position="59"/>
    </location>
</feature>
<keyword evidence="8" id="KW-0770">Synapse</keyword>
<dbReference type="AlphaFoldDB" id="A0A8J4EPL3"/>
<keyword evidence="4 11" id="KW-0812">Transmembrane</keyword>
<gene>
    <name evidence="13" type="ORF">NUM_61770</name>
</gene>
<evidence type="ECO:0000256" key="5">
    <source>
        <dbReference type="ARBA" id="ARBA00022753"/>
    </source>
</evidence>
<organism evidence="13 14">
    <name type="scientific">Actinocatenispora comari</name>
    <dbReference type="NCBI Taxonomy" id="2807577"/>
    <lineage>
        <taxon>Bacteria</taxon>
        <taxon>Bacillati</taxon>
        <taxon>Actinomycetota</taxon>
        <taxon>Actinomycetes</taxon>
        <taxon>Micromonosporales</taxon>
        <taxon>Micromonosporaceae</taxon>
        <taxon>Actinocatenispora</taxon>
    </lineage>
</organism>
<dbReference type="GO" id="GO:0016020">
    <property type="term" value="C:membrane"/>
    <property type="evidence" value="ECO:0007669"/>
    <property type="project" value="InterPro"/>
</dbReference>
<comment type="similarity">
    <text evidence="3">Belongs to the TMEM163 family.</text>
</comment>
<evidence type="ECO:0000313" key="14">
    <source>
        <dbReference type="Proteomes" id="UP000614996"/>
    </source>
</evidence>
<dbReference type="InterPro" id="IPR026765">
    <property type="entry name" value="Tmem163"/>
</dbReference>
<evidence type="ECO:0000313" key="13">
    <source>
        <dbReference type="EMBL" id="GIL30923.1"/>
    </source>
</evidence>
<keyword evidence="5" id="KW-0967">Endosome</keyword>
<evidence type="ECO:0000256" key="3">
    <source>
        <dbReference type="ARBA" id="ARBA00008731"/>
    </source>
</evidence>
<name>A0A8J4EPL3_9ACTN</name>
<keyword evidence="10" id="KW-0968">Cytoplasmic vesicle</keyword>
<keyword evidence="7 11" id="KW-1133">Transmembrane helix</keyword>
<feature type="transmembrane region" description="Helical" evidence="11">
    <location>
        <begin position="174"/>
        <end position="198"/>
    </location>
</feature>
<evidence type="ECO:0000256" key="6">
    <source>
        <dbReference type="ARBA" id="ARBA00022833"/>
    </source>
</evidence>
<dbReference type="EMBL" id="BOPO01000128">
    <property type="protein sequence ID" value="GIL30923.1"/>
    <property type="molecule type" value="Genomic_DNA"/>
</dbReference>
<evidence type="ECO:0000256" key="8">
    <source>
        <dbReference type="ARBA" id="ARBA00023018"/>
    </source>
</evidence>
<keyword evidence="9 11" id="KW-0472">Membrane</keyword>
<evidence type="ECO:0000256" key="2">
    <source>
        <dbReference type="ARBA" id="ARBA00004644"/>
    </source>
</evidence>
<protein>
    <recommendedName>
        <fullName evidence="12">Cation efflux protein transmembrane domain-containing protein</fullName>
    </recommendedName>
</protein>
<dbReference type="PANTHER" id="PTHR31937:SF2">
    <property type="entry name" value="TRANSMEMBRANE PROTEIN 163"/>
    <property type="match status" value="1"/>
</dbReference>
<dbReference type="GO" id="GO:0031410">
    <property type="term" value="C:cytoplasmic vesicle"/>
    <property type="evidence" value="ECO:0007669"/>
    <property type="project" value="UniProtKB-KW"/>
</dbReference>
<evidence type="ECO:0000256" key="4">
    <source>
        <dbReference type="ARBA" id="ARBA00022692"/>
    </source>
</evidence>
<evidence type="ECO:0000256" key="11">
    <source>
        <dbReference type="SAM" id="Phobius"/>
    </source>
</evidence>
<reference evidence="14" key="1">
    <citation type="journal article" date="2021" name="Int. J. Syst. Evol. Microbiol.">
        <title>Actinocatenispora comari sp. nov., an endophytic actinomycete isolated from aerial parts of Comarum salesowianum.</title>
        <authorList>
            <person name="Oyunbileg N."/>
            <person name="Iizaka Y."/>
            <person name="Hamada M."/>
            <person name="Davaapurev B.O."/>
            <person name="Fukumoto A."/>
            <person name="Tsetseg B."/>
            <person name="Kato F."/>
            <person name="Tamura T."/>
            <person name="Batkhuu J."/>
            <person name="Anzai Y."/>
        </authorList>
    </citation>
    <scope>NUCLEOTIDE SEQUENCE [LARGE SCALE GENOMIC DNA]</scope>
    <source>
        <strain evidence="14">NUM-2625</strain>
    </source>
</reference>
<evidence type="ECO:0000256" key="1">
    <source>
        <dbReference type="ARBA" id="ARBA00004146"/>
    </source>
</evidence>
<keyword evidence="6" id="KW-0862">Zinc</keyword>